<protein>
    <submittedName>
        <fullName evidence="4">Ran guanine nucleotide release factor isoform X1</fullName>
    </submittedName>
</protein>
<dbReference type="PANTHER" id="PTHR15837:SF0">
    <property type="entry name" value="RAN GUANINE NUCLEOTIDE RELEASE FACTOR"/>
    <property type="match status" value="1"/>
</dbReference>
<dbReference type="GO" id="GO:0006606">
    <property type="term" value="P:protein import into nucleus"/>
    <property type="evidence" value="ECO:0007669"/>
    <property type="project" value="TreeGrafter"/>
</dbReference>
<keyword evidence="3" id="KW-0653">Protein transport</keyword>
<dbReference type="Proteomes" id="UP000623129">
    <property type="component" value="Unassembled WGS sequence"/>
</dbReference>
<comment type="similarity">
    <text evidence="1">Belongs to the MOG1 family.</text>
</comment>
<sequence length="204" mass="21890">MEVIVDPTRDESLIFELLDLKNEVADHESATWFLRDLAVEQDATDNMVLEHSGTMELTELTGLHYGNAPPPAMTAVGQLSISKGKQGRGAENIVQAYLANIRQKNISTDVLITAYEPLLINPLSERARTVGAGITVPAVQSGCLPVQESLVVYCSLSEIARTVGAGIAVPAEQSGCVPVQEVFRQAVTSFKVHDWNFIGAGEGA</sequence>
<dbReference type="PANTHER" id="PTHR15837">
    <property type="entry name" value="RAN GUANINE NUCLEOTIDE RELEASE FACTOR"/>
    <property type="match status" value="1"/>
</dbReference>
<evidence type="ECO:0000256" key="2">
    <source>
        <dbReference type="ARBA" id="ARBA00022448"/>
    </source>
</evidence>
<dbReference type="InterPro" id="IPR016123">
    <property type="entry name" value="Mog1/PsbP_a/b/a-sand"/>
</dbReference>
<dbReference type="SUPFAM" id="SSF55724">
    <property type="entry name" value="Mog1p/PsbP-like"/>
    <property type="match status" value="1"/>
</dbReference>
<evidence type="ECO:0000313" key="5">
    <source>
        <dbReference type="Proteomes" id="UP000623129"/>
    </source>
</evidence>
<evidence type="ECO:0000256" key="3">
    <source>
        <dbReference type="ARBA" id="ARBA00022927"/>
    </source>
</evidence>
<dbReference type="EMBL" id="SWLB01000005">
    <property type="protein sequence ID" value="KAF3338460.1"/>
    <property type="molecule type" value="Genomic_DNA"/>
</dbReference>
<reference evidence="4" key="1">
    <citation type="submission" date="2020-01" db="EMBL/GenBank/DDBJ databases">
        <title>Genome sequence of Kobresia littledalei, the first chromosome-level genome in the family Cyperaceae.</title>
        <authorList>
            <person name="Qu G."/>
        </authorList>
    </citation>
    <scope>NUCLEOTIDE SEQUENCE</scope>
    <source>
        <strain evidence="4">C.B.Clarke</strain>
        <tissue evidence="4">Leaf</tissue>
    </source>
</reference>
<dbReference type="AlphaFoldDB" id="A0A833VRA5"/>
<keyword evidence="5" id="KW-1185">Reference proteome</keyword>
<evidence type="ECO:0000256" key="1">
    <source>
        <dbReference type="ARBA" id="ARBA00010307"/>
    </source>
</evidence>
<proteinExistence type="inferred from homology"/>
<comment type="caution">
    <text evidence="4">The sequence shown here is derived from an EMBL/GenBank/DDBJ whole genome shotgun (WGS) entry which is preliminary data.</text>
</comment>
<dbReference type="OrthoDB" id="10255285at2759"/>
<organism evidence="4 5">
    <name type="scientific">Carex littledalei</name>
    <dbReference type="NCBI Taxonomy" id="544730"/>
    <lineage>
        <taxon>Eukaryota</taxon>
        <taxon>Viridiplantae</taxon>
        <taxon>Streptophyta</taxon>
        <taxon>Embryophyta</taxon>
        <taxon>Tracheophyta</taxon>
        <taxon>Spermatophyta</taxon>
        <taxon>Magnoliopsida</taxon>
        <taxon>Liliopsida</taxon>
        <taxon>Poales</taxon>
        <taxon>Cyperaceae</taxon>
        <taxon>Cyperoideae</taxon>
        <taxon>Cariceae</taxon>
        <taxon>Carex</taxon>
        <taxon>Carex subgen. Euthyceras</taxon>
    </lineage>
</organism>
<dbReference type="Gene3D" id="3.40.1000.10">
    <property type="entry name" value="Mog1/PsbP, alpha/beta/alpha sandwich"/>
    <property type="match status" value="1"/>
</dbReference>
<name>A0A833VRA5_9POAL</name>
<dbReference type="Pfam" id="PF04603">
    <property type="entry name" value="Mog1"/>
    <property type="match status" value="1"/>
</dbReference>
<accession>A0A833VRA5</accession>
<dbReference type="GO" id="GO:0031267">
    <property type="term" value="F:small GTPase binding"/>
    <property type="evidence" value="ECO:0007669"/>
    <property type="project" value="TreeGrafter"/>
</dbReference>
<dbReference type="InterPro" id="IPR007681">
    <property type="entry name" value="Mog1"/>
</dbReference>
<evidence type="ECO:0000313" key="4">
    <source>
        <dbReference type="EMBL" id="KAF3338460.1"/>
    </source>
</evidence>
<dbReference type="GO" id="GO:0005085">
    <property type="term" value="F:guanyl-nucleotide exchange factor activity"/>
    <property type="evidence" value="ECO:0007669"/>
    <property type="project" value="TreeGrafter"/>
</dbReference>
<keyword evidence="2" id="KW-0813">Transport</keyword>
<gene>
    <name evidence="4" type="ORF">FCM35_KLT17297</name>
</gene>
<dbReference type="GO" id="GO:0005634">
    <property type="term" value="C:nucleus"/>
    <property type="evidence" value="ECO:0007669"/>
    <property type="project" value="TreeGrafter"/>
</dbReference>